<dbReference type="SUPFAM" id="SSF55781">
    <property type="entry name" value="GAF domain-like"/>
    <property type="match status" value="1"/>
</dbReference>
<feature type="coiled-coil region" evidence="2">
    <location>
        <begin position="43"/>
        <end position="70"/>
    </location>
</feature>
<dbReference type="PANTHER" id="PTHR33744:SF1">
    <property type="entry name" value="DNA-BINDING TRANSCRIPTIONAL ACTIVATOR ADER"/>
    <property type="match status" value="1"/>
</dbReference>
<dbReference type="InterPro" id="IPR042070">
    <property type="entry name" value="PucR_C-HTH_sf"/>
</dbReference>
<dbReference type="Gene3D" id="3.30.450.40">
    <property type="match status" value="1"/>
</dbReference>
<dbReference type="Pfam" id="PF13185">
    <property type="entry name" value="GAF_2"/>
    <property type="match status" value="1"/>
</dbReference>
<proteinExistence type="inferred from homology"/>
<accession>A0ABU8M3S8</accession>
<gene>
    <name evidence="4" type="ORF">WCD58_11195</name>
</gene>
<dbReference type="Gene3D" id="1.10.10.2840">
    <property type="entry name" value="PucR C-terminal helix-turn-helix domain"/>
    <property type="match status" value="1"/>
</dbReference>
<keyword evidence="2" id="KW-0175">Coiled coil</keyword>
<evidence type="ECO:0000256" key="2">
    <source>
        <dbReference type="SAM" id="Coils"/>
    </source>
</evidence>
<protein>
    <submittedName>
        <fullName evidence="4">Helix-turn-helix domain-containing protein</fullName>
    </submittedName>
</protein>
<dbReference type="InterPro" id="IPR051448">
    <property type="entry name" value="CdaR-like_regulators"/>
</dbReference>
<feature type="domain" description="GAF" evidence="3">
    <location>
        <begin position="82"/>
        <end position="233"/>
    </location>
</feature>
<dbReference type="Pfam" id="PF13556">
    <property type="entry name" value="HTH_30"/>
    <property type="match status" value="1"/>
</dbReference>
<comment type="similarity">
    <text evidence="1">Belongs to the CdaR family.</text>
</comment>
<comment type="caution">
    <text evidence="4">The sequence shown here is derived from an EMBL/GenBank/DDBJ whole genome shotgun (WGS) entry which is preliminary data.</text>
</comment>
<dbReference type="EMBL" id="JBBEGM010000003">
    <property type="protein sequence ID" value="MEJ2861726.1"/>
    <property type="molecule type" value="Genomic_DNA"/>
</dbReference>
<dbReference type="SMART" id="SM00065">
    <property type="entry name" value="GAF"/>
    <property type="match status" value="1"/>
</dbReference>
<dbReference type="InterPro" id="IPR025736">
    <property type="entry name" value="PucR_C-HTH_dom"/>
</dbReference>
<sequence length="640" mass="68040">MTDEALDVGAVLDLLDAALADPHGGAARIARSLEATDLGAEAARTIADRVAALQRELAQSRRRENELSALFTSARELAELRDVDLLLHRLVLRAHDLIGTDVTYLSVYDPDRDELRVRATAGTVTSEFERLIVPPGVGLAARVVRTRAPQWAARYDTADVPHTDDIDDAVAGEGLVALLGVPMIAGGRETLGVLFAANRYEHGFRPDQVALLSAFADHAAVVLETARLLAQTTASETDARRARDRLAGHVEAMERASVVHERLTGIVLRGGGADEVCDTLATALARPVTILDRDHHVVCGAGTDAPRTADWPDSVRDALGTSRRTGRAVVLREGARPPDIEVVAVVQTADAALGALLVGPGDVGIGAVETRTIERSAQITALLTLRQDALLEGEQRVRGDLVVDLLSATSTSNAELAARARAQGIDPQGLRTLVVLDVPPEHRRHALRVLSRDPGQLAGEYLGTLVALTATTDPEKAAAELRRQVAGAVGGVLAVAAPPADALTELAARFASARNCARLLPHLGIADGAVSTVPYLPYEAVLGAADHGAITAFVDALIGPVVAWDVARGTDLVATMHHYLDEQSSPTRAARSLRVHTNTVLQRLERIDALLGDDWKEGDKRFRVSLAVRLRRITAIADEA</sequence>
<dbReference type="Proteomes" id="UP001369736">
    <property type="component" value="Unassembled WGS sequence"/>
</dbReference>
<keyword evidence="5" id="KW-1185">Reference proteome</keyword>
<evidence type="ECO:0000313" key="5">
    <source>
        <dbReference type="Proteomes" id="UP001369736"/>
    </source>
</evidence>
<dbReference type="PANTHER" id="PTHR33744">
    <property type="entry name" value="CARBOHYDRATE DIACID REGULATOR"/>
    <property type="match status" value="1"/>
</dbReference>
<evidence type="ECO:0000256" key="1">
    <source>
        <dbReference type="ARBA" id="ARBA00006754"/>
    </source>
</evidence>
<evidence type="ECO:0000259" key="3">
    <source>
        <dbReference type="SMART" id="SM00065"/>
    </source>
</evidence>
<evidence type="ECO:0000313" key="4">
    <source>
        <dbReference type="EMBL" id="MEJ2861726.1"/>
    </source>
</evidence>
<dbReference type="InterPro" id="IPR003018">
    <property type="entry name" value="GAF"/>
</dbReference>
<organism evidence="4 5">
    <name type="scientific">Actinomycetospora flava</name>
    <dbReference type="NCBI Taxonomy" id="3129232"/>
    <lineage>
        <taxon>Bacteria</taxon>
        <taxon>Bacillati</taxon>
        <taxon>Actinomycetota</taxon>
        <taxon>Actinomycetes</taxon>
        <taxon>Pseudonocardiales</taxon>
        <taxon>Pseudonocardiaceae</taxon>
        <taxon>Actinomycetospora</taxon>
    </lineage>
</organism>
<dbReference type="InterPro" id="IPR029016">
    <property type="entry name" value="GAF-like_dom_sf"/>
</dbReference>
<dbReference type="RefSeq" id="WP_337702679.1">
    <property type="nucleotide sequence ID" value="NZ_JBBEGM010000003.1"/>
</dbReference>
<dbReference type="Pfam" id="PF17853">
    <property type="entry name" value="GGDEF_2"/>
    <property type="match status" value="1"/>
</dbReference>
<name>A0ABU8M3S8_9PSEU</name>
<reference evidence="4 5" key="1">
    <citation type="submission" date="2024-03" db="EMBL/GenBank/DDBJ databases">
        <title>Actinomycetospora sp. OC33-EN07, a novel actinomycete isolated from wild orchid (Aerides multiflora).</title>
        <authorList>
            <person name="Suriyachadkun C."/>
        </authorList>
    </citation>
    <scope>NUCLEOTIDE SEQUENCE [LARGE SCALE GENOMIC DNA]</scope>
    <source>
        <strain evidence="4 5">OC33-EN07</strain>
    </source>
</reference>
<dbReference type="InterPro" id="IPR041522">
    <property type="entry name" value="CdaR_GGDEF"/>
</dbReference>